<dbReference type="GO" id="GO:0034453">
    <property type="term" value="P:microtubule anchoring"/>
    <property type="evidence" value="ECO:0007669"/>
    <property type="project" value="InterPro"/>
</dbReference>
<feature type="compositionally biased region" description="Basic and acidic residues" evidence="1">
    <location>
        <begin position="333"/>
        <end position="343"/>
    </location>
</feature>
<evidence type="ECO:0000313" key="3">
    <source>
        <dbReference type="EMBL" id="KAG5281575.1"/>
    </source>
</evidence>
<feature type="compositionally biased region" description="Polar residues" evidence="1">
    <location>
        <begin position="415"/>
        <end position="424"/>
    </location>
</feature>
<dbReference type="GO" id="GO:0008017">
    <property type="term" value="F:microtubule binding"/>
    <property type="evidence" value="ECO:0007669"/>
    <property type="project" value="InterPro"/>
</dbReference>
<feature type="compositionally biased region" description="Acidic residues" evidence="1">
    <location>
        <begin position="219"/>
        <end position="229"/>
    </location>
</feature>
<dbReference type="SMART" id="SM01052">
    <property type="entry name" value="CAP_GLY"/>
    <property type="match status" value="1"/>
</dbReference>
<feature type="region of interest" description="Disordered" evidence="1">
    <location>
        <begin position="219"/>
        <end position="267"/>
    </location>
</feature>
<reference evidence="3" key="1">
    <citation type="submission" date="2020-10" db="EMBL/GenBank/DDBJ databases">
        <title>Chromosome-scale genome assembly of the Allis shad, Alosa alosa.</title>
        <authorList>
            <person name="Margot Z."/>
            <person name="Christophe K."/>
            <person name="Cabau C."/>
            <person name="Louis A."/>
            <person name="Berthelot C."/>
            <person name="Parey E."/>
            <person name="Roest Crollius H."/>
            <person name="Montfort J."/>
            <person name="Robinson-Rechavi M."/>
            <person name="Bucao C."/>
            <person name="Bouchez O."/>
            <person name="Gislard M."/>
            <person name="Lluch J."/>
            <person name="Milhes M."/>
            <person name="Lampietro C."/>
            <person name="Lopez Roques C."/>
            <person name="Donnadieu C."/>
            <person name="Braasch I."/>
            <person name="Desvignes T."/>
            <person name="Postlethwait J."/>
            <person name="Bobe J."/>
            <person name="Guiguen Y."/>
        </authorList>
    </citation>
    <scope>NUCLEOTIDE SEQUENCE</scope>
    <source>
        <strain evidence="3">M-15738</strain>
        <tissue evidence="3">Blood</tissue>
    </source>
</reference>
<comment type="caution">
    <text evidence="3">The sequence shown here is derived from an EMBL/GenBank/DDBJ whole genome shotgun (WGS) entry which is preliminary data.</text>
</comment>
<gene>
    <name evidence="3" type="ORF">AALO_G00073870</name>
</gene>
<dbReference type="EMBL" id="JADWDJ010000005">
    <property type="protein sequence ID" value="KAG5281575.1"/>
    <property type="molecule type" value="Genomic_DNA"/>
</dbReference>
<protein>
    <recommendedName>
        <fullName evidence="2">CAP-Gly domain-containing protein</fullName>
    </recommendedName>
</protein>
<dbReference type="PROSITE" id="PS50245">
    <property type="entry name" value="CAP_GLY_2"/>
    <property type="match status" value="1"/>
</dbReference>
<evidence type="ECO:0000313" key="4">
    <source>
        <dbReference type="Proteomes" id="UP000823561"/>
    </source>
</evidence>
<dbReference type="PROSITE" id="PS00845">
    <property type="entry name" value="CAP_GLY_1"/>
    <property type="match status" value="1"/>
</dbReference>
<dbReference type="InterPro" id="IPR000938">
    <property type="entry name" value="CAP-Gly_domain"/>
</dbReference>
<dbReference type="Proteomes" id="UP000823561">
    <property type="component" value="Chromosome 5"/>
</dbReference>
<evidence type="ECO:0000259" key="2">
    <source>
        <dbReference type="PROSITE" id="PS50245"/>
    </source>
</evidence>
<name>A0AAV6H2L4_9TELE</name>
<feature type="region of interest" description="Disordered" evidence="1">
    <location>
        <begin position="333"/>
        <end position="374"/>
    </location>
</feature>
<dbReference type="InterPro" id="IPR028750">
    <property type="entry name" value="CEP350/CC187"/>
</dbReference>
<feature type="compositionally biased region" description="Pro residues" evidence="1">
    <location>
        <begin position="164"/>
        <end position="185"/>
    </location>
</feature>
<dbReference type="GO" id="GO:0005813">
    <property type="term" value="C:centrosome"/>
    <property type="evidence" value="ECO:0007669"/>
    <property type="project" value="InterPro"/>
</dbReference>
<organism evidence="3 4">
    <name type="scientific">Alosa alosa</name>
    <name type="common">allis shad</name>
    <dbReference type="NCBI Taxonomy" id="278164"/>
    <lineage>
        <taxon>Eukaryota</taxon>
        <taxon>Metazoa</taxon>
        <taxon>Chordata</taxon>
        <taxon>Craniata</taxon>
        <taxon>Vertebrata</taxon>
        <taxon>Euteleostomi</taxon>
        <taxon>Actinopterygii</taxon>
        <taxon>Neopterygii</taxon>
        <taxon>Teleostei</taxon>
        <taxon>Clupei</taxon>
        <taxon>Clupeiformes</taxon>
        <taxon>Clupeoidei</taxon>
        <taxon>Clupeidae</taxon>
        <taxon>Alosa</taxon>
    </lineage>
</organism>
<dbReference type="PANTHER" id="PTHR13958">
    <property type="entry name" value="CENTROSOME-ASSOCIATED PROTEIN 350"/>
    <property type="match status" value="1"/>
</dbReference>
<accession>A0AAV6H2L4</accession>
<feature type="region of interest" description="Disordered" evidence="1">
    <location>
        <begin position="458"/>
        <end position="482"/>
    </location>
</feature>
<feature type="domain" description="CAP-Gly" evidence="2">
    <location>
        <begin position="289"/>
        <end position="331"/>
    </location>
</feature>
<feature type="region of interest" description="Disordered" evidence="1">
    <location>
        <begin position="102"/>
        <end position="203"/>
    </location>
</feature>
<keyword evidence="4" id="KW-1185">Reference proteome</keyword>
<dbReference type="PANTHER" id="PTHR13958:SF3">
    <property type="entry name" value="CAP-GLY DOMAIN-CONTAINING PROTEIN-RELATED"/>
    <property type="match status" value="1"/>
</dbReference>
<dbReference type="InterPro" id="IPR036859">
    <property type="entry name" value="CAP-Gly_dom_sf"/>
</dbReference>
<dbReference type="SUPFAM" id="SSF74924">
    <property type="entry name" value="Cap-Gly domain"/>
    <property type="match status" value="1"/>
</dbReference>
<dbReference type="AlphaFoldDB" id="A0AAV6H2L4"/>
<dbReference type="Gene3D" id="2.30.30.190">
    <property type="entry name" value="CAP Gly-rich-like domain"/>
    <property type="match status" value="1"/>
</dbReference>
<evidence type="ECO:0000256" key="1">
    <source>
        <dbReference type="SAM" id="MobiDB-lite"/>
    </source>
</evidence>
<proteinExistence type="predicted"/>
<feature type="compositionally biased region" description="Acidic residues" evidence="1">
    <location>
        <begin position="348"/>
        <end position="360"/>
    </location>
</feature>
<feature type="region of interest" description="Disordered" evidence="1">
    <location>
        <begin position="402"/>
        <end position="440"/>
    </location>
</feature>
<dbReference type="Pfam" id="PF01302">
    <property type="entry name" value="CAP_GLY"/>
    <property type="match status" value="1"/>
</dbReference>
<sequence>MGTRSGVTHTGVAARGRATSRAVGTWVSGRRGWHSQTSRAVGTWVSGRRGWHSQTSRAVGAWVSGTGRRGWHSQTMTERRFWTRCCPRSCPRWTRCCRTAVRSSLHRPEERPAPRPSPPASAFRRLRPHTRSSPGPARRICCRPQDQDQGPADDPSIASEHVPSLPPDSPLPPPSSLPSPPPLPPLMTQSSVPADGVDSFPADGVDSFLCRRVEVLDDDVEDDDDDEGVSESVPLQDLCSENEDLDQSENTTSLPVDEGNDTSDPLSSFHIGDRVLVCHSRPGVLRFKGPTAFAGGTWAGVALDGPNGNHDGTFRGVKYFTCERNRGVLVRAEDISHLPKEPGSDLDTGLDEDPFSDEEPPQGSKPQQRAEGSGNLFSSRTIEQEGSGNLFFSRTIEQEGSGNLFSCRTTDQEGGRTQSSSNVDPSAPRRTSGDLKHRRSLQANEVLHQARCSTFRKGISPTEGDSCVSSAGGGRNNNTASESSAAARLASWPMDAALKEAYATRNVRRRLFTEGHRPRPRDLKKMEDIFRPCLVDQWYSDRPPEAASRVPVCPHDCEIVYRLVDAAVDALYGSENRDVAERCETPSYLINDESRLRYRQVFFTLTSDIFQEVFSDVIATNRHCQRADFTTVSSSKLSVRDIKVVIKREIQKILNLEKSKKQMQEMFQTLCKFWHSKSKRDKVDYILGPGAAGGGPAVGGLQ</sequence>